<keyword evidence="7" id="KW-0676">Redox-active center</keyword>
<evidence type="ECO:0000256" key="3">
    <source>
        <dbReference type="ARBA" id="ARBA00022559"/>
    </source>
</evidence>
<evidence type="ECO:0000256" key="7">
    <source>
        <dbReference type="ARBA" id="ARBA00023284"/>
    </source>
</evidence>
<evidence type="ECO:0000256" key="8">
    <source>
        <dbReference type="ARBA" id="ARBA00032824"/>
    </source>
</evidence>
<dbReference type="EMBL" id="CP001016">
    <property type="protein sequence ID" value="ACB95464.1"/>
    <property type="molecule type" value="Genomic_DNA"/>
</dbReference>
<evidence type="ECO:0000256" key="10">
    <source>
        <dbReference type="ARBA" id="ARBA00042639"/>
    </source>
</evidence>
<dbReference type="eggNOG" id="COG1225">
    <property type="taxonomic scope" value="Bacteria"/>
</dbReference>
<dbReference type="PANTHER" id="PTHR42801:SF7">
    <property type="entry name" value="SLL1159 PROTEIN"/>
    <property type="match status" value="1"/>
</dbReference>
<dbReference type="KEGG" id="bid:Bind_1839"/>
<dbReference type="PANTHER" id="PTHR42801">
    <property type="entry name" value="THIOREDOXIN-DEPENDENT PEROXIDE REDUCTASE"/>
    <property type="match status" value="1"/>
</dbReference>
<evidence type="ECO:0000256" key="6">
    <source>
        <dbReference type="ARBA" id="ARBA00023157"/>
    </source>
</evidence>
<dbReference type="GO" id="GO:0005737">
    <property type="term" value="C:cytoplasm"/>
    <property type="evidence" value="ECO:0007669"/>
    <property type="project" value="TreeGrafter"/>
</dbReference>
<evidence type="ECO:0000256" key="5">
    <source>
        <dbReference type="ARBA" id="ARBA00023002"/>
    </source>
</evidence>
<reference evidence="13 14" key="2">
    <citation type="journal article" date="2010" name="J. Bacteriol.">
        <title>Complete genome sequence of Beijerinckia indica subsp. indica.</title>
        <authorList>
            <person name="Tamas I."/>
            <person name="Dedysh S.N."/>
            <person name="Liesack W."/>
            <person name="Stott M.B."/>
            <person name="Alam M."/>
            <person name="Murrell J.C."/>
            <person name="Dunfield P.F."/>
        </authorList>
    </citation>
    <scope>NUCLEOTIDE SEQUENCE [LARGE SCALE GENOMIC DNA]</scope>
    <source>
        <strain evidence="14">ATCC 9039 / DSM 1715 / NCIMB 8712</strain>
    </source>
</reference>
<dbReference type="CDD" id="cd02970">
    <property type="entry name" value="PRX_like2"/>
    <property type="match status" value="1"/>
</dbReference>
<comment type="similarity">
    <text evidence="9">Belongs to the peroxiredoxin family. BCP/PrxQ subfamily.</text>
</comment>
<comment type="function">
    <text evidence="1">Thiol-specific peroxidase that catalyzes the reduction of hydrogen peroxide and organic hydroperoxides to water and alcohols, respectively. Plays a role in cell protection against oxidative stress by detoxifying peroxides and as sensor of hydrogen peroxide-mediated signaling events.</text>
</comment>
<dbReference type="InterPro" id="IPR050924">
    <property type="entry name" value="Peroxiredoxin_BCP/PrxQ"/>
</dbReference>
<name>B2IDM8_BEII9</name>
<comment type="catalytic activity">
    <reaction evidence="11">
        <text>a hydroperoxide + [thioredoxin]-dithiol = an alcohol + [thioredoxin]-disulfide + H2O</text>
        <dbReference type="Rhea" id="RHEA:62620"/>
        <dbReference type="Rhea" id="RHEA-COMP:10698"/>
        <dbReference type="Rhea" id="RHEA-COMP:10700"/>
        <dbReference type="ChEBI" id="CHEBI:15377"/>
        <dbReference type="ChEBI" id="CHEBI:29950"/>
        <dbReference type="ChEBI" id="CHEBI:30879"/>
        <dbReference type="ChEBI" id="CHEBI:35924"/>
        <dbReference type="ChEBI" id="CHEBI:50058"/>
        <dbReference type="EC" id="1.11.1.24"/>
    </reaction>
</comment>
<keyword evidence="3" id="KW-0575">Peroxidase</keyword>
<accession>B2IDM8</accession>
<proteinExistence type="inferred from homology"/>
<dbReference type="Proteomes" id="UP000001695">
    <property type="component" value="Chromosome"/>
</dbReference>
<dbReference type="GO" id="GO:0045454">
    <property type="term" value="P:cell redox homeostasis"/>
    <property type="evidence" value="ECO:0007669"/>
    <property type="project" value="TreeGrafter"/>
</dbReference>
<evidence type="ECO:0000256" key="1">
    <source>
        <dbReference type="ARBA" id="ARBA00003330"/>
    </source>
</evidence>
<evidence type="ECO:0000256" key="2">
    <source>
        <dbReference type="ARBA" id="ARBA00013017"/>
    </source>
</evidence>
<dbReference type="GO" id="GO:0008379">
    <property type="term" value="F:thioredoxin peroxidase activity"/>
    <property type="evidence" value="ECO:0007669"/>
    <property type="project" value="TreeGrafter"/>
</dbReference>
<dbReference type="AlphaFoldDB" id="B2IDM8"/>
<organism evidence="13 14">
    <name type="scientific">Beijerinckia indica subsp. indica (strain ATCC 9039 / DSM 1715 / NCIMB 8712)</name>
    <dbReference type="NCBI Taxonomy" id="395963"/>
    <lineage>
        <taxon>Bacteria</taxon>
        <taxon>Pseudomonadati</taxon>
        <taxon>Pseudomonadota</taxon>
        <taxon>Alphaproteobacteria</taxon>
        <taxon>Hyphomicrobiales</taxon>
        <taxon>Beijerinckiaceae</taxon>
        <taxon>Beijerinckia</taxon>
    </lineage>
</organism>
<reference evidence="14" key="1">
    <citation type="submission" date="2008-03" db="EMBL/GenBank/DDBJ databases">
        <title>Complete sequence of chromosome of Beijerinckia indica subsp. indica ATCC 9039.</title>
        <authorList>
            <consortium name="US DOE Joint Genome Institute"/>
            <person name="Copeland A."/>
            <person name="Lucas S."/>
            <person name="Lapidus A."/>
            <person name="Glavina del Rio T."/>
            <person name="Dalin E."/>
            <person name="Tice H."/>
            <person name="Bruce D."/>
            <person name="Goodwin L."/>
            <person name="Pitluck S."/>
            <person name="LaButti K."/>
            <person name="Schmutz J."/>
            <person name="Larimer F."/>
            <person name="Land M."/>
            <person name="Hauser L."/>
            <person name="Kyrpides N."/>
            <person name="Mikhailova N."/>
            <person name="Dunfield P.F."/>
            <person name="Dedysh S.N."/>
            <person name="Liesack W."/>
            <person name="Saw J.H."/>
            <person name="Alam M."/>
            <person name="Chen Y."/>
            <person name="Murrell J.C."/>
            <person name="Richardson P."/>
        </authorList>
    </citation>
    <scope>NUCLEOTIDE SEQUENCE [LARGE SCALE GENOMIC DNA]</scope>
    <source>
        <strain evidence="14">ATCC 9039 / DSM 1715 / NCIMB 8712</strain>
    </source>
</reference>
<feature type="domain" description="Thioredoxin" evidence="12">
    <location>
        <begin position="46"/>
        <end position="220"/>
    </location>
</feature>
<dbReference type="InterPro" id="IPR013766">
    <property type="entry name" value="Thioredoxin_domain"/>
</dbReference>
<dbReference type="Gene3D" id="3.40.30.10">
    <property type="entry name" value="Glutaredoxin"/>
    <property type="match status" value="1"/>
</dbReference>
<dbReference type="PROSITE" id="PS51352">
    <property type="entry name" value="THIOREDOXIN_2"/>
    <property type="match status" value="1"/>
</dbReference>
<keyword evidence="6" id="KW-1015">Disulfide bond</keyword>
<evidence type="ECO:0000256" key="9">
    <source>
        <dbReference type="ARBA" id="ARBA00038489"/>
    </source>
</evidence>
<evidence type="ECO:0000256" key="4">
    <source>
        <dbReference type="ARBA" id="ARBA00022862"/>
    </source>
</evidence>
<dbReference type="OrthoDB" id="9809746at2"/>
<dbReference type="EC" id="1.11.1.24" evidence="2"/>
<evidence type="ECO:0000313" key="14">
    <source>
        <dbReference type="Proteomes" id="UP000001695"/>
    </source>
</evidence>
<keyword evidence="14" id="KW-1185">Reference proteome</keyword>
<evidence type="ECO:0000256" key="11">
    <source>
        <dbReference type="ARBA" id="ARBA00049091"/>
    </source>
</evidence>
<protein>
    <recommendedName>
        <fullName evidence="2">thioredoxin-dependent peroxiredoxin</fullName>
        <ecNumber evidence="2">1.11.1.24</ecNumber>
    </recommendedName>
    <alternativeName>
        <fullName evidence="8">Thioredoxin peroxidase</fullName>
    </alternativeName>
    <alternativeName>
        <fullName evidence="10">Thioredoxin-dependent peroxiredoxin Bcp</fullName>
    </alternativeName>
</protein>
<dbReference type="InterPro" id="IPR000866">
    <property type="entry name" value="AhpC/TSA"/>
</dbReference>
<gene>
    <name evidence="13" type="ordered locus">Bind_1839</name>
</gene>
<evidence type="ECO:0000313" key="13">
    <source>
        <dbReference type="EMBL" id="ACB95464.1"/>
    </source>
</evidence>
<dbReference type="RefSeq" id="WP_012384821.1">
    <property type="nucleotide sequence ID" value="NC_010581.1"/>
</dbReference>
<sequence>MSKQSLSELFAELQAERQKTWEPEAYQRQANQRQTLVEDFAKRTYAAAGDIVAPLPLLDVTGGTIELDDLVANRPAVLIFFRHAGCPACNIALPYYQRELAPTLKTLGVPLVTVSPQVPERLGDIKAQHQFDFIVASDPNNDLARSLNIVFESDEPSKQAALAKGYSLPEIIGTGTWELPTPAVIILDRGRVIRFIDISPDWVVRTEAETIISRLQEVIEKTAEPQLA</sequence>
<dbReference type="Pfam" id="PF00578">
    <property type="entry name" value="AhpC-TSA"/>
    <property type="match status" value="1"/>
</dbReference>
<evidence type="ECO:0000259" key="12">
    <source>
        <dbReference type="PROSITE" id="PS51352"/>
    </source>
</evidence>
<keyword evidence="5" id="KW-0560">Oxidoreductase</keyword>
<dbReference type="GO" id="GO:0034599">
    <property type="term" value="P:cellular response to oxidative stress"/>
    <property type="evidence" value="ECO:0007669"/>
    <property type="project" value="TreeGrafter"/>
</dbReference>
<dbReference type="HOGENOM" id="CLU_042529_5_2_5"/>
<dbReference type="SUPFAM" id="SSF52833">
    <property type="entry name" value="Thioredoxin-like"/>
    <property type="match status" value="1"/>
</dbReference>
<keyword evidence="4" id="KW-0049">Antioxidant</keyword>
<dbReference type="InterPro" id="IPR036249">
    <property type="entry name" value="Thioredoxin-like_sf"/>
</dbReference>